<dbReference type="InterPro" id="IPR021109">
    <property type="entry name" value="Peptidase_aspartic_dom_sf"/>
</dbReference>
<dbReference type="Gene3D" id="2.40.70.10">
    <property type="entry name" value="Acid Proteases"/>
    <property type="match status" value="1"/>
</dbReference>
<dbReference type="Proteomes" id="UP001152799">
    <property type="component" value="Chromosome 1"/>
</dbReference>
<evidence type="ECO:0000313" key="1">
    <source>
        <dbReference type="EMBL" id="CAG9760129.1"/>
    </source>
</evidence>
<gene>
    <name evidence="1" type="ORF">CEUTPL_LOCUS865</name>
</gene>
<evidence type="ECO:0000313" key="2">
    <source>
        <dbReference type="Proteomes" id="UP001152799"/>
    </source>
</evidence>
<reference evidence="1" key="1">
    <citation type="submission" date="2022-01" db="EMBL/GenBank/DDBJ databases">
        <authorList>
            <person name="King R."/>
        </authorList>
    </citation>
    <scope>NUCLEOTIDE SEQUENCE</scope>
</reference>
<organism evidence="1 2">
    <name type="scientific">Ceutorhynchus assimilis</name>
    <name type="common">cabbage seed weevil</name>
    <dbReference type="NCBI Taxonomy" id="467358"/>
    <lineage>
        <taxon>Eukaryota</taxon>
        <taxon>Metazoa</taxon>
        <taxon>Ecdysozoa</taxon>
        <taxon>Arthropoda</taxon>
        <taxon>Hexapoda</taxon>
        <taxon>Insecta</taxon>
        <taxon>Pterygota</taxon>
        <taxon>Neoptera</taxon>
        <taxon>Endopterygota</taxon>
        <taxon>Coleoptera</taxon>
        <taxon>Polyphaga</taxon>
        <taxon>Cucujiformia</taxon>
        <taxon>Curculionidae</taxon>
        <taxon>Ceutorhynchinae</taxon>
        <taxon>Ceutorhynchus</taxon>
    </lineage>
</organism>
<keyword evidence="2" id="KW-1185">Reference proteome</keyword>
<dbReference type="EMBL" id="OU892277">
    <property type="protein sequence ID" value="CAG9760129.1"/>
    <property type="molecule type" value="Genomic_DNA"/>
</dbReference>
<name>A0A9N9QDL2_9CUCU</name>
<dbReference type="AlphaFoldDB" id="A0A9N9QDL2"/>
<protein>
    <submittedName>
        <fullName evidence="1">Uncharacterized protein</fullName>
    </submittedName>
</protein>
<accession>A0A9N9QDL2</accession>
<proteinExistence type="predicted"/>
<sequence length="82" mass="9297">MGASDSFLNKRFGLSNNSTDNITTVRLAKEDVTFKTSAFQIVPILLDGKIFDTKFHVVDSLSEDAILERDWFQMHNAILDFV</sequence>